<evidence type="ECO:0000256" key="13">
    <source>
        <dbReference type="ARBA" id="ARBA00038058"/>
    </source>
</evidence>
<keyword evidence="9" id="KW-0411">Iron-sulfur</keyword>
<evidence type="ECO:0000256" key="6">
    <source>
        <dbReference type="ARBA" id="ARBA00022806"/>
    </source>
</evidence>
<keyword evidence="12" id="KW-0413">Isomerase</keyword>
<comment type="similarity">
    <text evidence="13">Belongs to the helicase family. DinG subfamily.</text>
</comment>
<dbReference type="SMART" id="SM00491">
    <property type="entry name" value="HELICc2"/>
    <property type="match status" value="1"/>
</dbReference>
<dbReference type="Pfam" id="PF06733">
    <property type="entry name" value="DEAD_2"/>
    <property type="match status" value="1"/>
</dbReference>
<dbReference type="InterPro" id="IPR006554">
    <property type="entry name" value="Helicase-like_DEXD_c2"/>
</dbReference>
<dbReference type="InterPro" id="IPR027417">
    <property type="entry name" value="P-loop_NTPase"/>
</dbReference>
<dbReference type="Pfam" id="PF13307">
    <property type="entry name" value="Helicase_C_2"/>
    <property type="match status" value="1"/>
</dbReference>
<dbReference type="GO" id="GO:0051539">
    <property type="term" value="F:4 iron, 4 sulfur cluster binding"/>
    <property type="evidence" value="ECO:0007669"/>
    <property type="project" value="UniProtKB-KW"/>
</dbReference>
<dbReference type="PROSITE" id="PS51193">
    <property type="entry name" value="HELICASE_ATP_BIND_2"/>
    <property type="match status" value="1"/>
</dbReference>
<sequence length="774" mass="87869">MYGGKSMTETPPPLPQPYRVAVRALCEFTAKTGDLDLRFTPSPTAQEGIAGHALVASRRSATYQKEVPLSGSYRNLTVHGRADGFDPQQQRLEEFKTYRGDLQRQPSNHRALHWAQLKIYGWLLCQQLKLDGIELALVYLDIGSQKETVFEQRCQAAELQLFFEQQCEQFLSWAQQEMAHRHARDEALQVLVFPYQGFRAGQRQLAEATYRAACSGGCLMLQAPTGIGKTIGTLFPLLKAMPGQALDRVFFLTAKTPGRALALGALQTLERGGLRQNLRILEMVARDKACEHPDKACHGESCPLAQGFYDRLSAARDEAVKNGWMDQNSIRTVARNHQICPYYLSQELARWSDVVVADYNYYFDVSALLFSLTQSSQWQVAILVDEAHNLIERGRKMYSATLDQADFQNVRKTASAAVKRSLDQLNRTWNKLSQAQPDVYQAYDQLPEPFLTALQKTVSKIGDDLAEHPEGLSGDLQRFYFDALHFMRMAEMYDAHSLFDVSKQPVYRGSLRNHASLCLRNIQPGAFLSERFAVSHSSILFSATLTPQKFYQDLLGLPDKVRWLEIDSPFDASQLTVHLVDQISTRYQHRAASQQPIVDILARQFYWQPGNYLMFCSSFDYLQQIDTLLQQCHPDIPRWSQTRRMDEAERQTFIDRFAAGGQGIGFAVLGGAFGEGIDLPGQRLIGAFIATLGLPQLNPVNEQIKRRLDELFDRRGYDYAYLYPGIQKVIQAAGRVIRTPQDRGVVYLIDDRFATNQVKKLLPSWWHIQQGRIK</sequence>
<name>A0A433SGM4_9BURK</name>
<dbReference type="AlphaFoldDB" id="A0A433SGM4"/>
<keyword evidence="7" id="KW-0067">ATP-binding</keyword>
<dbReference type="InterPro" id="IPR006555">
    <property type="entry name" value="ATP-dep_Helicase_C"/>
</dbReference>
<dbReference type="PANTHER" id="PTHR11472:SF34">
    <property type="entry name" value="REGULATOR OF TELOMERE ELONGATION HELICASE 1"/>
    <property type="match status" value="1"/>
</dbReference>
<dbReference type="EMBL" id="PQSP01000001">
    <property type="protein sequence ID" value="RUS67872.1"/>
    <property type="molecule type" value="Genomic_DNA"/>
</dbReference>
<evidence type="ECO:0000256" key="1">
    <source>
        <dbReference type="ARBA" id="ARBA00022485"/>
    </source>
</evidence>
<keyword evidence="6" id="KW-0347">Helicase</keyword>
<dbReference type="InterPro" id="IPR014013">
    <property type="entry name" value="Helic_SF1/SF2_ATP-bd_DinG/Rad3"/>
</dbReference>
<evidence type="ECO:0000256" key="3">
    <source>
        <dbReference type="ARBA" id="ARBA00022741"/>
    </source>
</evidence>
<dbReference type="Gene3D" id="1.10.30.20">
    <property type="entry name" value="Bacterial XPD DNA helicase, FeS cluster domain"/>
    <property type="match status" value="1"/>
</dbReference>
<dbReference type="Gene3D" id="3.90.320.10">
    <property type="match status" value="1"/>
</dbReference>
<evidence type="ECO:0000256" key="2">
    <source>
        <dbReference type="ARBA" id="ARBA00022723"/>
    </source>
</evidence>
<evidence type="ECO:0000256" key="9">
    <source>
        <dbReference type="ARBA" id="ARBA00023014"/>
    </source>
</evidence>
<dbReference type="Proteomes" id="UP000286947">
    <property type="component" value="Unassembled WGS sequence"/>
</dbReference>
<keyword evidence="1" id="KW-0004">4Fe-4S</keyword>
<keyword evidence="4" id="KW-0227">DNA damage</keyword>
<dbReference type="InterPro" id="IPR045028">
    <property type="entry name" value="DinG/Rad3-like"/>
</dbReference>
<keyword evidence="3" id="KW-0547">Nucleotide-binding</keyword>
<organism evidence="15 16">
    <name type="scientific">Saezia sanguinis</name>
    <dbReference type="NCBI Taxonomy" id="1965230"/>
    <lineage>
        <taxon>Bacteria</taxon>
        <taxon>Pseudomonadati</taxon>
        <taxon>Pseudomonadota</taxon>
        <taxon>Betaproteobacteria</taxon>
        <taxon>Burkholderiales</taxon>
        <taxon>Saeziaceae</taxon>
        <taxon>Saezia</taxon>
    </lineage>
</organism>
<dbReference type="SUPFAM" id="SSF52540">
    <property type="entry name" value="P-loop containing nucleoside triphosphate hydrolases"/>
    <property type="match status" value="1"/>
</dbReference>
<reference evidence="15 16" key="1">
    <citation type="submission" date="2018-01" db="EMBL/GenBank/DDBJ databases">
        <title>Saezia sanguinis gen. nov., sp. nov., in the order Burkholderiales isolated from human blood.</title>
        <authorList>
            <person name="Medina-Pascual M.J."/>
            <person name="Valdezate S."/>
            <person name="Monzon S."/>
            <person name="Cuesta I."/>
            <person name="Carrasco G."/>
            <person name="Villalon P."/>
            <person name="Saez-Nieto J.A."/>
        </authorList>
    </citation>
    <scope>NUCLEOTIDE SEQUENCE [LARGE SCALE GENOMIC DNA]</scope>
    <source>
        <strain evidence="15 16">CNM695-12</strain>
    </source>
</reference>
<keyword evidence="5" id="KW-0378">Hydrolase</keyword>
<dbReference type="GO" id="GO:0046872">
    <property type="term" value="F:metal ion binding"/>
    <property type="evidence" value="ECO:0007669"/>
    <property type="project" value="UniProtKB-KW"/>
</dbReference>
<evidence type="ECO:0000313" key="16">
    <source>
        <dbReference type="Proteomes" id="UP000286947"/>
    </source>
</evidence>
<evidence type="ECO:0000256" key="12">
    <source>
        <dbReference type="ARBA" id="ARBA00023235"/>
    </source>
</evidence>
<comment type="caution">
    <text evidence="15">The sequence shown here is derived from an EMBL/GenBank/DDBJ whole genome shotgun (WGS) entry which is preliminary data.</text>
</comment>
<evidence type="ECO:0000256" key="10">
    <source>
        <dbReference type="ARBA" id="ARBA00023125"/>
    </source>
</evidence>
<dbReference type="GO" id="GO:0003677">
    <property type="term" value="F:DNA binding"/>
    <property type="evidence" value="ECO:0007669"/>
    <property type="project" value="UniProtKB-KW"/>
</dbReference>
<gene>
    <name evidence="15" type="ORF">CUZ56_00352</name>
</gene>
<dbReference type="GO" id="GO:0003678">
    <property type="term" value="F:DNA helicase activity"/>
    <property type="evidence" value="ECO:0007669"/>
    <property type="project" value="InterPro"/>
</dbReference>
<evidence type="ECO:0000259" key="14">
    <source>
        <dbReference type="PROSITE" id="PS51193"/>
    </source>
</evidence>
<dbReference type="GO" id="GO:0005524">
    <property type="term" value="F:ATP binding"/>
    <property type="evidence" value="ECO:0007669"/>
    <property type="project" value="UniProtKB-KW"/>
</dbReference>
<evidence type="ECO:0000256" key="11">
    <source>
        <dbReference type="ARBA" id="ARBA00023204"/>
    </source>
</evidence>
<keyword evidence="16" id="KW-1185">Reference proteome</keyword>
<dbReference type="InterPro" id="IPR010614">
    <property type="entry name" value="RAD3-like_helicase_DEAD"/>
</dbReference>
<dbReference type="Gene3D" id="3.40.50.300">
    <property type="entry name" value="P-loop containing nucleotide triphosphate hydrolases"/>
    <property type="match status" value="2"/>
</dbReference>
<proteinExistence type="inferred from homology"/>
<keyword evidence="10" id="KW-0238">DNA-binding</keyword>
<accession>A0A433SGM4</accession>
<dbReference type="InterPro" id="IPR011604">
    <property type="entry name" value="PDDEXK-like_dom_sf"/>
</dbReference>
<evidence type="ECO:0000256" key="5">
    <source>
        <dbReference type="ARBA" id="ARBA00022801"/>
    </source>
</evidence>
<keyword evidence="2" id="KW-0479">Metal-binding</keyword>
<evidence type="ECO:0000256" key="4">
    <source>
        <dbReference type="ARBA" id="ARBA00022763"/>
    </source>
</evidence>
<dbReference type="GO" id="GO:0016818">
    <property type="term" value="F:hydrolase activity, acting on acid anhydrides, in phosphorus-containing anhydrides"/>
    <property type="evidence" value="ECO:0007669"/>
    <property type="project" value="InterPro"/>
</dbReference>
<dbReference type="GO" id="GO:0006281">
    <property type="term" value="P:DNA repair"/>
    <property type="evidence" value="ECO:0007669"/>
    <property type="project" value="UniProtKB-KW"/>
</dbReference>
<feature type="domain" description="Helicase ATP-binding" evidence="14">
    <location>
        <begin position="188"/>
        <end position="439"/>
    </location>
</feature>
<dbReference type="SMART" id="SM00488">
    <property type="entry name" value="DEXDc2"/>
    <property type="match status" value="1"/>
</dbReference>
<evidence type="ECO:0000256" key="8">
    <source>
        <dbReference type="ARBA" id="ARBA00023004"/>
    </source>
</evidence>
<evidence type="ECO:0000313" key="15">
    <source>
        <dbReference type="EMBL" id="RUS67872.1"/>
    </source>
</evidence>
<dbReference type="InterPro" id="IPR042493">
    <property type="entry name" value="XPD_DNA_FeS"/>
</dbReference>
<dbReference type="PANTHER" id="PTHR11472">
    <property type="entry name" value="DNA REPAIR DEAD HELICASE RAD3/XP-D SUBFAMILY MEMBER"/>
    <property type="match status" value="1"/>
</dbReference>
<evidence type="ECO:0000256" key="7">
    <source>
        <dbReference type="ARBA" id="ARBA00022840"/>
    </source>
</evidence>
<dbReference type="Gene3D" id="1.10.275.40">
    <property type="match status" value="1"/>
</dbReference>
<protein>
    <recommendedName>
        <fullName evidence="14">Helicase ATP-binding domain-containing protein</fullName>
    </recommendedName>
</protein>
<keyword evidence="8" id="KW-0408">Iron</keyword>
<keyword evidence="11" id="KW-0234">DNA repair</keyword>